<keyword evidence="1" id="KW-0285">Flavoprotein</keyword>
<feature type="domain" description="FAD-dependent oxidoreductase 2 FAD-binding" evidence="3">
    <location>
        <begin position="8"/>
        <end position="51"/>
    </location>
</feature>
<evidence type="ECO:0000313" key="4">
    <source>
        <dbReference type="EMBL" id="AEH10102.1"/>
    </source>
</evidence>
<dbReference type="eggNOG" id="COG0654">
    <property type="taxonomic scope" value="Bacteria"/>
</dbReference>
<reference evidence="4 5" key="1">
    <citation type="submission" date="2011-05" db="EMBL/GenBank/DDBJ databases">
        <title>Complete sequence of chromosome of Frankia symbiont of Datisca glomerata.</title>
        <authorList>
            <consortium name="US DOE Joint Genome Institute"/>
            <person name="Lucas S."/>
            <person name="Han J."/>
            <person name="Lapidus A."/>
            <person name="Cheng J.-F."/>
            <person name="Goodwin L."/>
            <person name="Pitluck S."/>
            <person name="Peters L."/>
            <person name="Mikhailova N."/>
            <person name="Chertkov O."/>
            <person name="Teshima H."/>
            <person name="Han C."/>
            <person name="Tapia R."/>
            <person name="Land M."/>
            <person name="Hauser L."/>
            <person name="Kyrpides N."/>
            <person name="Ivanova N."/>
            <person name="Pagani I."/>
            <person name="Berry A."/>
            <person name="Pawlowski K."/>
            <person name="Persson T."/>
            <person name="Vanden Heuvel B."/>
            <person name="Benson D."/>
            <person name="Woyke T."/>
        </authorList>
    </citation>
    <scope>NUCLEOTIDE SEQUENCE [LARGE SCALE GENOMIC DNA]</scope>
    <source>
        <strain evidence="5">4085684</strain>
    </source>
</reference>
<dbReference type="STRING" id="656024.FsymDg_2765"/>
<dbReference type="Proteomes" id="UP000001549">
    <property type="component" value="Chromosome"/>
</dbReference>
<keyword evidence="2" id="KW-0560">Oxidoreductase</keyword>
<dbReference type="AlphaFoldDB" id="F8B5A8"/>
<name>F8B5A8_9ACTN</name>
<dbReference type="PANTHER" id="PTHR46865">
    <property type="entry name" value="OXIDOREDUCTASE-RELATED"/>
    <property type="match status" value="1"/>
</dbReference>
<dbReference type="HOGENOM" id="CLU_028028_1_0_11"/>
<evidence type="ECO:0000256" key="2">
    <source>
        <dbReference type="ARBA" id="ARBA00023002"/>
    </source>
</evidence>
<dbReference type="RefSeq" id="WP_013874011.1">
    <property type="nucleotide sequence ID" value="NC_015656.1"/>
</dbReference>
<gene>
    <name evidence="4" type="ordered locus">FsymDg_2765</name>
</gene>
<dbReference type="InterPro" id="IPR036188">
    <property type="entry name" value="FAD/NAD-bd_sf"/>
</dbReference>
<keyword evidence="5" id="KW-1185">Reference proteome</keyword>
<accession>F8B5A8</accession>
<dbReference type="KEGG" id="fsy:FsymDg_2765"/>
<dbReference type="GO" id="GO:0016491">
    <property type="term" value="F:oxidoreductase activity"/>
    <property type="evidence" value="ECO:0007669"/>
    <property type="project" value="UniProtKB-KW"/>
</dbReference>
<sequence>MASGRRLDVLVCGAGVAGMTAALALARLGHTVTLIERDTAVRPARLDEAGGWRRTGVAHLHQPHAFLARIHAELRAVLPDTLDALRAAGAVEVPLPDGTRSLRCRRSTLEWVLRRDVETQPGIELRAGTVQRVETRRGTAVGVHLAEGGLRPADLVIDAGGRRSRLTTGARDAEGFDEPANEVYVSRRYRLLPGRQFTAVNRWVVGVEEADGYALLVFPQDAGTFTVAFVHLPGDRALAGLRRAPVFESAARIMSLGAAWTDPNFAEPISGVTAMSGLRNMFRPLDPAVPVGLHALGDTVCTTNPHFGRGSSLAVAHAFRLVEAVAEDPGDPAAWRDRVDAWVRGELRSWFDDARQLDRARAAAWWAAVDGGAQAIPSMSPPSPASLPRFVLLAAAGVDPTVATAALRHMQMTDPPEALDAVEPRVTDLITQGWRPSRSPGVPTRAELVETISAVSVPVR</sequence>
<organism evidence="4 5">
    <name type="scientific">Candidatus Protofrankia datiscae</name>
    <dbReference type="NCBI Taxonomy" id="2716812"/>
    <lineage>
        <taxon>Bacteria</taxon>
        <taxon>Bacillati</taxon>
        <taxon>Actinomycetota</taxon>
        <taxon>Actinomycetes</taxon>
        <taxon>Frankiales</taxon>
        <taxon>Frankiaceae</taxon>
        <taxon>Protofrankia</taxon>
    </lineage>
</organism>
<dbReference type="EMBL" id="CP002801">
    <property type="protein sequence ID" value="AEH10102.1"/>
    <property type="molecule type" value="Genomic_DNA"/>
</dbReference>
<dbReference type="InterPro" id="IPR003953">
    <property type="entry name" value="FAD-dep_OxRdtase_2_FAD-bd"/>
</dbReference>
<evidence type="ECO:0000313" key="5">
    <source>
        <dbReference type="Proteomes" id="UP000001549"/>
    </source>
</evidence>
<evidence type="ECO:0000259" key="3">
    <source>
        <dbReference type="Pfam" id="PF00890"/>
    </source>
</evidence>
<dbReference type="Pfam" id="PF00890">
    <property type="entry name" value="FAD_binding_2"/>
    <property type="match status" value="1"/>
</dbReference>
<evidence type="ECO:0000256" key="1">
    <source>
        <dbReference type="ARBA" id="ARBA00022630"/>
    </source>
</evidence>
<dbReference type="InterPro" id="IPR051704">
    <property type="entry name" value="FAD_aromatic-hydroxylase"/>
</dbReference>
<proteinExistence type="predicted"/>
<protein>
    <submittedName>
        <fullName evidence="4">FAD dependent oxidoreductase</fullName>
    </submittedName>
</protein>
<dbReference type="PRINTS" id="PR00420">
    <property type="entry name" value="RNGMNOXGNASE"/>
</dbReference>
<dbReference type="SUPFAM" id="SSF51905">
    <property type="entry name" value="FAD/NAD(P)-binding domain"/>
    <property type="match status" value="1"/>
</dbReference>
<dbReference type="Gene3D" id="3.50.50.60">
    <property type="entry name" value="FAD/NAD(P)-binding domain"/>
    <property type="match status" value="1"/>
</dbReference>